<gene>
    <name evidence="1" type="ORF">AKL21_07315</name>
</gene>
<dbReference type="InterPro" id="IPR052949">
    <property type="entry name" value="PA_immunity-related"/>
</dbReference>
<evidence type="ECO:0008006" key="3">
    <source>
        <dbReference type="Google" id="ProtNLM"/>
    </source>
</evidence>
<dbReference type="Proteomes" id="UP000216797">
    <property type="component" value="Unassembled WGS sequence"/>
</dbReference>
<dbReference type="Pfam" id="PF13599">
    <property type="entry name" value="Pentapeptide_4"/>
    <property type="match status" value="1"/>
</dbReference>
<dbReference type="AlphaFoldDB" id="A0A267HU89"/>
<reference evidence="1 2" key="1">
    <citation type="submission" date="2015-08" db="EMBL/GenBank/DDBJ databases">
        <title>Enterococcus genome sequence.</title>
        <authorList>
            <person name="Acedo J.Z."/>
            <person name="Vederas J.C."/>
        </authorList>
    </citation>
    <scope>NUCLEOTIDE SEQUENCE [LARGE SCALE GENOMIC DNA]</scope>
    <source>
        <strain evidence="1 2">49</strain>
    </source>
</reference>
<dbReference type="InterPro" id="IPR001646">
    <property type="entry name" value="5peptide_repeat"/>
</dbReference>
<dbReference type="PANTHER" id="PTHR42999:SF1">
    <property type="entry name" value="PENTAPEPTIDE REPEAT-CONTAINING PROTEIN"/>
    <property type="match status" value="1"/>
</dbReference>
<accession>A0A267HU89</accession>
<evidence type="ECO:0000313" key="1">
    <source>
        <dbReference type="EMBL" id="PAB01058.1"/>
    </source>
</evidence>
<evidence type="ECO:0000313" key="2">
    <source>
        <dbReference type="Proteomes" id="UP000216797"/>
    </source>
</evidence>
<dbReference type="Gene3D" id="2.160.20.80">
    <property type="entry name" value="E3 ubiquitin-protein ligase SopA"/>
    <property type="match status" value="1"/>
</dbReference>
<dbReference type="RefSeq" id="WP_095006594.1">
    <property type="nucleotide sequence ID" value="NZ_LHUG01000005.1"/>
</dbReference>
<organism evidence="1 2">
    <name type="scientific">Enterococcus canintestini</name>
    <dbReference type="NCBI Taxonomy" id="317010"/>
    <lineage>
        <taxon>Bacteria</taxon>
        <taxon>Bacillati</taxon>
        <taxon>Bacillota</taxon>
        <taxon>Bacilli</taxon>
        <taxon>Lactobacillales</taxon>
        <taxon>Enterococcaceae</taxon>
        <taxon>Enterococcus</taxon>
    </lineage>
</organism>
<protein>
    <recommendedName>
        <fullName evidence="3">Pentapeptide repeat protein</fullName>
    </recommendedName>
</protein>
<keyword evidence="2" id="KW-1185">Reference proteome</keyword>
<sequence>MKPPAPPQLPSLTSADFFIEDEAFFEGQQFVLADYSYLAAKNMIIRQSTLEKITLHKARLDNFEASNVIFYNCDFSNIEWLKASFHQVVFEQCKLTGANFAESYLRDCKFHDCLCDFTSFSQSNLKFVQFSQCRLTESEFYNIKWQHLTLSQNDLTRSNWGHTSLNKLDFSQNEFQQIFLDYTALRGLVVNPQQALVIATSCGLVIKD</sequence>
<name>A0A267HU89_9ENTE</name>
<dbReference type="PANTHER" id="PTHR42999">
    <property type="entry name" value="ANTIBIOTIC RESISTANCE PROTEIN MCBG"/>
    <property type="match status" value="1"/>
</dbReference>
<comment type="caution">
    <text evidence="1">The sequence shown here is derived from an EMBL/GenBank/DDBJ whole genome shotgun (WGS) entry which is preliminary data.</text>
</comment>
<proteinExistence type="predicted"/>
<dbReference type="SUPFAM" id="SSF141571">
    <property type="entry name" value="Pentapeptide repeat-like"/>
    <property type="match status" value="1"/>
</dbReference>
<dbReference type="EMBL" id="LHUG01000005">
    <property type="protein sequence ID" value="PAB01058.1"/>
    <property type="molecule type" value="Genomic_DNA"/>
</dbReference>